<keyword evidence="1" id="KW-1133">Transmembrane helix</keyword>
<organism evidence="3 4">
    <name type="scientific">Arcanobacterium phocisimile</name>
    <dbReference type="NCBI Taxonomy" id="1302235"/>
    <lineage>
        <taxon>Bacteria</taxon>
        <taxon>Bacillati</taxon>
        <taxon>Actinomycetota</taxon>
        <taxon>Actinomycetes</taxon>
        <taxon>Actinomycetales</taxon>
        <taxon>Actinomycetaceae</taxon>
        <taxon>Arcanobacterium</taxon>
    </lineage>
</organism>
<feature type="transmembrane region" description="Helical" evidence="1">
    <location>
        <begin position="208"/>
        <end position="227"/>
    </location>
</feature>
<proteinExistence type="predicted"/>
<name>A0ABX7IH14_9ACTO</name>
<accession>A0ABX7IH14</accession>
<keyword evidence="4" id="KW-1185">Reference proteome</keyword>
<reference evidence="3 4" key="1">
    <citation type="submission" date="2021-02" db="EMBL/GenBank/DDBJ databases">
        <title>Complete Genome Sequence of Arcanobacterium phocisimile strain DSM 26142T from a harbour seal.</title>
        <authorList>
            <person name="Borowiak M."/>
            <person name="Alssahen M."/>
            <person name="Malorny B."/>
            <person name="Laemmler C."/>
            <person name="Siebert U."/>
            <person name="Ploetz M."/>
            <person name="Abdulmawjood A."/>
        </authorList>
    </citation>
    <scope>NUCLEOTIDE SEQUENCE [LARGE SCALE GENOMIC DNA]</scope>
    <source>
        <strain evidence="3 4">DSM 26142</strain>
    </source>
</reference>
<dbReference type="PANTHER" id="PTHR34473:SF2">
    <property type="entry name" value="UPF0699 TRANSMEMBRANE PROTEIN YDBT"/>
    <property type="match status" value="1"/>
</dbReference>
<dbReference type="InterPro" id="IPR014529">
    <property type="entry name" value="UCP026631"/>
</dbReference>
<feature type="transmembrane region" description="Helical" evidence="1">
    <location>
        <begin position="26"/>
        <end position="45"/>
    </location>
</feature>
<keyword evidence="1" id="KW-0812">Transmembrane</keyword>
<feature type="domain" description="YdbS-like PH" evidence="2">
    <location>
        <begin position="89"/>
        <end position="168"/>
    </location>
</feature>
<evidence type="ECO:0000313" key="4">
    <source>
        <dbReference type="Proteomes" id="UP000602653"/>
    </source>
</evidence>
<keyword evidence="1" id="KW-0472">Membrane</keyword>
<feature type="transmembrane region" description="Helical" evidence="1">
    <location>
        <begin position="65"/>
        <end position="89"/>
    </location>
</feature>
<feature type="domain" description="YdbS-like PH" evidence="2">
    <location>
        <begin position="264"/>
        <end position="347"/>
    </location>
</feature>
<feature type="transmembrane region" description="Helical" evidence="1">
    <location>
        <begin position="233"/>
        <end position="252"/>
    </location>
</feature>
<evidence type="ECO:0000259" key="2">
    <source>
        <dbReference type="Pfam" id="PF03703"/>
    </source>
</evidence>
<evidence type="ECO:0000256" key="1">
    <source>
        <dbReference type="SAM" id="Phobius"/>
    </source>
</evidence>
<gene>
    <name evidence="3" type="ORF">JTE88_01280</name>
</gene>
<dbReference type="InterPro" id="IPR005182">
    <property type="entry name" value="YdbS-like_PH"/>
</dbReference>
<dbReference type="Pfam" id="PF03703">
    <property type="entry name" value="bPH_2"/>
    <property type="match status" value="3"/>
</dbReference>
<dbReference type="RefSeq" id="WP_204424866.1">
    <property type="nucleotide sequence ID" value="NZ_CP070228.1"/>
</dbReference>
<protein>
    <submittedName>
        <fullName evidence="3">PH domain-containing protein</fullName>
    </submittedName>
</protein>
<dbReference type="Proteomes" id="UP000602653">
    <property type="component" value="Chromosome"/>
</dbReference>
<dbReference type="PIRSF" id="PIRSF026631">
    <property type="entry name" value="UCP026631"/>
    <property type="match status" value="1"/>
</dbReference>
<sequence length="503" mass="56227">MAGKQALGENSVPAGAWRKFHKVTPLADAGSFWLALIVGGFYIALQWVEDAFNDIGLYIELITPFWLAVGAGILLGVTLIFLGIGTIMWRYKSYAIVPSGIHYRNGVFIKQYQHVRWDRIQSVEIEQKLFARIFGFGAVKIDAAGFNEDPVELGLLRRDECERLRQEILTGLADARAGKDITARDESQVSVVTPADEHQIYQLPTKRLIGSTVLTGHAWFAFAGLILAAVWQFVFGSGFSIGFLIIIIGSVVNSIQYVSRSYGTTLFVAETGLKSRHGLTKLVTRSLPPTRIHAVSIKQPLLWRRFDWWQIRVTVAGESISDAVENGNIGALVPCANREEVMRILATIFPTLGTDNDALLMHELLYRRGENHYVRTPPKRARWIDPIAATVGGYYANVDVFAIRRGRFWRQVQLIFQDHTQSVAISQGPLQRILGLSSLNVHLLAGPCDGVVKNFAVDDMGQLLREQNQLTKQARAVEVSESIDEWKTRLGLTVQTRERTRGE</sequence>
<dbReference type="PANTHER" id="PTHR34473">
    <property type="entry name" value="UPF0699 TRANSMEMBRANE PROTEIN YDBS"/>
    <property type="match status" value="1"/>
</dbReference>
<feature type="domain" description="YdbS-like PH" evidence="2">
    <location>
        <begin position="394"/>
        <end position="444"/>
    </location>
</feature>
<dbReference type="EMBL" id="CP070228">
    <property type="protein sequence ID" value="QRV02421.1"/>
    <property type="molecule type" value="Genomic_DNA"/>
</dbReference>
<evidence type="ECO:0000313" key="3">
    <source>
        <dbReference type="EMBL" id="QRV02421.1"/>
    </source>
</evidence>